<dbReference type="EMBL" id="BAAAPH010000001">
    <property type="protein sequence ID" value="GAA1550030.1"/>
    <property type="molecule type" value="Genomic_DNA"/>
</dbReference>
<name>A0ABP4MXM3_9ACTN</name>
<accession>A0ABP4MXM3</accession>
<comment type="caution">
    <text evidence="1">The sequence shown here is derived from an EMBL/GenBank/DDBJ whole genome shotgun (WGS) entry which is preliminary data.</text>
</comment>
<proteinExistence type="predicted"/>
<evidence type="ECO:0000313" key="2">
    <source>
        <dbReference type="Proteomes" id="UP001501705"/>
    </source>
</evidence>
<keyword evidence="2" id="KW-1185">Reference proteome</keyword>
<gene>
    <name evidence="1" type="ORF">GCM10009804_03270</name>
</gene>
<protein>
    <submittedName>
        <fullName evidence="1">Uncharacterized protein</fullName>
    </submittedName>
</protein>
<evidence type="ECO:0000313" key="1">
    <source>
        <dbReference type="EMBL" id="GAA1550030.1"/>
    </source>
</evidence>
<dbReference type="Proteomes" id="UP001501705">
    <property type="component" value="Unassembled WGS sequence"/>
</dbReference>
<sequence length="101" mass="11408">MICAIEPGPAAGRDSLPSRRAVPRRVDMTPVVKVERKRRGAAKPLDEVTAEDLNPGDRVHHFEYGDGSVDSIGMWLCMIWDDQDLPYDYHSIGLVRYLSRI</sequence>
<organism evidence="1 2">
    <name type="scientific">Kribbella hippodromi</name>
    <dbReference type="NCBI Taxonomy" id="434347"/>
    <lineage>
        <taxon>Bacteria</taxon>
        <taxon>Bacillati</taxon>
        <taxon>Actinomycetota</taxon>
        <taxon>Actinomycetes</taxon>
        <taxon>Propionibacteriales</taxon>
        <taxon>Kribbellaceae</taxon>
        <taxon>Kribbella</taxon>
    </lineage>
</organism>
<reference evidence="2" key="1">
    <citation type="journal article" date="2019" name="Int. J. Syst. Evol. Microbiol.">
        <title>The Global Catalogue of Microorganisms (GCM) 10K type strain sequencing project: providing services to taxonomists for standard genome sequencing and annotation.</title>
        <authorList>
            <consortium name="The Broad Institute Genomics Platform"/>
            <consortium name="The Broad Institute Genome Sequencing Center for Infectious Disease"/>
            <person name="Wu L."/>
            <person name="Ma J."/>
        </authorList>
    </citation>
    <scope>NUCLEOTIDE SEQUENCE [LARGE SCALE GENOMIC DNA]</scope>
    <source>
        <strain evidence="2">JCM 15572</strain>
    </source>
</reference>